<evidence type="ECO:0000256" key="2">
    <source>
        <dbReference type="ARBA" id="ARBA00022643"/>
    </source>
</evidence>
<evidence type="ECO:0000256" key="3">
    <source>
        <dbReference type="ARBA" id="ARBA00022982"/>
    </source>
</evidence>
<evidence type="ECO:0000313" key="7">
    <source>
        <dbReference type="EMBL" id="RAJ98403.1"/>
    </source>
</evidence>
<dbReference type="PROSITE" id="PS51384">
    <property type="entry name" value="FAD_FR"/>
    <property type="match status" value="1"/>
</dbReference>
<reference evidence="7 9" key="2">
    <citation type="submission" date="2018-06" db="EMBL/GenBank/DDBJ databases">
        <title>Genomic Encyclopedia of Type Strains, Phase III (KMG-III): the genomes of soil and plant-associated and newly described type strains.</title>
        <authorList>
            <person name="Whitman W."/>
        </authorList>
    </citation>
    <scope>NUCLEOTIDE SEQUENCE [LARGE SCALE GENOMIC DNA]</scope>
    <source>
        <strain evidence="7 9">CGMCC 1.15366</strain>
    </source>
</reference>
<dbReference type="InterPro" id="IPR017927">
    <property type="entry name" value="FAD-bd_FR_type"/>
</dbReference>
<dbReference type="SUPFAM" id="SSF52218">
    <property type="entry name" value="Flavoproteins"/>
    <property type="match status" value="1"/>
</dbReference>
<feature type="domain" description="FAD-binding FR-type" evidence="6">
    <location>
        <begin position="197"/>
        <end position="314"/>
    </location>
</feature>
<name>A0A327WZ14_9GAMM</name>
<evidence type="ECO:0000259" key="5">
    <source>
        <dbReference type="PROSITE" id="PS50902"/>
    </source>
</evidence>
<dbReference type="Gene3D" id="3.40.50.80">
    <property type="entry name" value="Nucleotide-binding domain of ferredoxin-NADP reductase (FNR) module"/>
    <property type="match status" value="1"/>
</dbReference>
<dbReference type="InterPro" id="IPR039261">
    <property type="entry name" value="FNR_nucleotide-bd"/>
</dbReference>
<dbReference type="EC" id="1.6.2.4" evidence="4"/>
<reference evidence="8 10" key="1">
    <citation type="journal article" date="2018" name="Front. Microbiol.">
        <title>Genome-Based Analysis Reveals the Taxonomy and Diversity of the Family Idiomarinaceae.</title>
        <authorList>
            <person name="Liu Y."/>
            <person name="Lai Q."/>
            <person name="Shao Z."/>
        </authorList>
    </citation>
    <scope>NUCLEOTIDE SEQUENCE [LARGE SCALE GENOMIC DNA]</scope>
    <source>
        <strain evidence="8 10">CF12-14</strain>
    </source>
</reference>
<protein>
    <recommendedName>
        <fullName evidence="4">NADPH--hemoprotein reductase</fullName>
        <ecNumber evidence="4">1.6.2.4</ecNumber>
    </recommendedName>
</protein>
<gene>
    <name evidence="7" type="ORF">B0I24_105156</name>
    <name evidence="8" type="ORF">CWE07_06975</name>
</gene>
<dbReference type="GO" id="GO:0005829">
    <property type="term" value="C:cytosol"/>
    <property type="evidence" value="ECO:0007669"/>
    <property type="project" value="TreeGrafter"/>
</dbReference>
<evidence type="ECO:0000259" key="6">
    <source>
        <dbReference type="PROSITE" id="PS51384"/>
    </source>
</evidence>
<comment type="caution">
    <text evidence="7">The sequence shown here is derived from an EMBL/GenBank/DDBJ whole genome shotgun (WGS) entry which is preliminary data.</text>
</comment>
<dbReference type="OrthoDB" id="9816402at2"/>
<dbReference type="Proteomes" id="UP000287865">
    <property type="component" value="Unassembled WGS sequence"/>
</dbReference>
<keyword evidence="2" id="KW-0288">FMN</keyword>
<sequence>MEMTVAGVLTWLWLLSSVYFYRQSQPKMPKADTLTANTPASTLVLYASQSGQAQQVAEQLYQQLAAAAPDAGHTELACMSAMDVDTLVHYQRVLVIASTYGAGEPPDSARRFVQRLKHTAHQALAAHDSSFAVLALGDRSYTHFCAFGDYLEAEFSRVGMRPLWPQVQVDKLAPKDLSRWQQQLSQHFDVQPTSSQSNTLTARLGHREVLNPGSPNPALCLVSLQLQAPLHAVQAGDIVDIQINATERRSYSVANAPHSIPSGETNASTQVDLIVRQQMRSDGTPGLGSFYLTERLDAASEVKVIPRRGVDWSRVNAQVPLIVIGAGSGLAGVRSALCWRAQIAATHRAPTWCIYGERSATYDRPCDSELLNWQRDGTLQRLDRVWSASQGPLRYAQDVLHQHADLLRQYLLQGGYIYVCGNAQGLGQSVDLALHDLVGSTTMQVLTNQGRYLRDIY</sequence>
<dbReference type="Gene3D" id="3.40.50.360">
    <property type="match status" value="1"/>
</dbReference>
<dbReference type="EMBL" id="PIPK01000005">
    <property type="protein sequence ID" value="RUO24782.1"/>
    <property type="molecule type" value="Genomic_DNA"/>
</dbReference>
<evidence type="ECO:0000256" key="4">
    <source>
        <dbReference type="ARBA" id="ARBA00023797"/>
    </source>
</evidence>
<keyword evidence="10" id="KW-1185">Reference proteome</keyword>
<dbReference type="GO" id="GO:0003958">
    <property type="term" value="F:NADPH-hemoprotein reductase activity"/>
    <property type="evidence" value="ECO:0007669"/>
    <property type="project" value="UniProtKB-EC"/>
</dbReference>
<evidence type="ECO:0000313" key="8">
    <source>
        <dbReference type="EMBL" id="RUO24782.1"/>
    </source>
</evidence>
<dbReference type="Proteomes" id="UP000249203">
    <property type="component" value="Unassembled WGS sequence"/>
</dbReference>
<keyword evidence="1" id="KW-0285">Flavoprotein</keyword>
<dbReference type="PANTHER" id="PTHR19384:SF17">
    <property type="entry name" value="NADPH--CYTOCHROME P450 REDUCTASE"/>
    <property type="match status" value="1"/>
</dbReference>
<dbReference type="PROSITE" id="PS50902">
    <property type="entry name" value="FLAVODOXIN_LIKE"/>
    <property type="match status" value="1"/>
</dbReference>
<keyword evidence="3" id="KW-0249">Electron transport</keyword>
<organism evidence="7 9">
    <name type="scientific">Aliidiomarina maris</name>
    <dbReference type="NCBI Taxonomy" id="531312"/>
    <lineage>
        <taxon>Bacteria</taxon>
        <taxon>Pseudomonadati</taxon>
        <taxon>Pseudomonadota</taxon>
        <taxon>Gammaproteobacteria</taxon>
        <taxon>Alteromonadales</taxon>
        <taxon>Idiomarinaceae</taxon>
        <taxon>Aliidiomarina</taxon>
    </lineage>
</organism>
<dbReference type="PRINTS" id="PR00369">
    <property type="entry name" value="FLAVODOXIN"/>
</dbReference>
<evidence type="ECO:0000313" key="10">
    <source>
        <dbReference type="Proteomes" id="UP000287865"/>
    </source>
</evidence>
<dbReference type="InterPro" id="IPR008254">
    <property type="entry name" value="Flavodoxin/NO_synth"/>
</dbReference>
<dbReference type="PANTHER" id="PTHR19384">
    <property type="entry name" value="NITRIC OXIDE SYNTHASE-RELATED"/>
    <property type="match status" value="1"/>
</dbReference>
<dbReference type="GO" id="GO:0050660">
    <property type="term" value="F:flavin adenine dinucleotide binding"/>
    <property type="evidence" value="ECO:0007669"/>
    <property type="project" value="TreeGrafter"/>
</dbReference>
<accession>A0A327WZ14</accession>
<evidence type="ECO:0000313" key="9">
    <source>
        <dbReference type="Proteomes" id="UP000249203"/>
    </source>
</evidence>
<feature type="domain" description="Flavodoxin-like" evidence="5">
    <location>
        <begin position="42"/>
        <end position="185"/>
    </location>
</feature>
<dbReference type="AlphaFoldDB" id="A0A327WZ14"/>
<dbReference type="InterPro" id="IPR001094">
    <property type="entry name" value="Flavdoxin-like"/>
</dbReference>
<dbReference type="SUPFAM" id="SSF52343">
    <property type="entry name" value="Ferredoxin reductase-like, C-terminal NADP-linked domain"/>
    <property type="match status" value="1"/>
</dbReference>
<evidence type="ECO:0000256" key="1">
    <source>
        <dbReference type="ARBA" id="ARBA00022630"/>
    </source>
</evidence>
<dbReference type="GO" id="GO:0010181">
    <property type="term" value="F:FMN binding"/>
    <property type="evidence" value="ECO:0007669"/>
    <property type="project" value="InterPro"/>
</dbReference>
<keyword evidence="3" id="KW-0813">Transport</keyword>
<dbReference type="InterPro" id="IPR017938">
    <property type="entry name" value="Riboflavin_synthase-like_b-brl"/>
</dbReference>
<dbReference type="InterPro" id="IPR029039">
    <property type="entry name" value="Flavoprotein-like_sf"/>
</dbReference>
<proteinExistence type="predicted"/>
<dbReference type="Pfam" id="PF00258">
    <property type="entry name" value="Flavodoxin_1"/>
    <property type="match status" value="1"/>
</dbReference>
<dbReference type="RefSeq" id="WP_111569238.1">
    <property type="nucleotide sequence ID" value="NZ_PIPK01000005.1"/>
</dbReference>
<dbReference type="EMBL" id="QLMD01000005">
    <property type="protein sequence ID" value="RAJ98403.1"/>
    <property type="molecule type" value="Genomic_DNA"/>
</dbReference>
<dbReference type="SUPFAM" id="SSF63380">
    <property type="entry name" value="Riboflavin synthase domain-like"/>
    <property type="match status" value="1"/>
</dbReference>